<dbReference type="OrthoDB" id="4177236at2759"/>
<dbReference type="InterPro" id="IPR051678">
    <property type="entry name" value="AGP_Transferase"/>
</dbReference>
<proteinExistence type="predicted"/>
<name>A0A0C9T4Z7_PAXIN</name>
<organism evidence="1 2">
    <name type="scientific">Paxillus involutus ATCC 200175</name>
    <dbReference type="NCBI Taxonomy" id="664439"/>
    <lineage>
        <taxon>Eukaryota</taxon>
        <taxon>Fungi</taxon>
        <taxon>Dikarya</taxon>
        <taxon>Basidiomycota</taxon>
        <taxon>Agaricomycotina</taxon>
        <taxon>Agaricomycetes</taxon>
        <taxon>Agaricomycetidae</taxon>
        <taxon>Boletales</taxon>
        <taxon>Paxilineae</taxon>
        <taxon>Paxillaceae</taxon>
        <taxon>Paxillus</taxon>
    </lineage>
</organism>
<reference evidence="2" key="2">
    <citation type="submission" date="2015-01" db="EMBL/GenBank/DDBJ databases">
        <title>Evolutionary Origins and Diversification of the Mycorrhizal Mutualists.</title>
        <authorList>
            <consortium name="DOE Joint Genome Institute"/>
            <consortium name="Mycorrhizal Genomics Consortium"/>
            <person name="Kohler A."/>
            <person name="Kuo A."/>
            <person name="Nagy L.G."/>
            <person name="Floudas D."/>
            <person name="Copeland A."/>
            <person name="Barry K.W."/>
            <person name="Cichocki N."/>
            <person name="Veneault-Fourrey C."/>
            <person name="LaButti K."/>
            <person name="Lindquist E.A."/>
            <person name="Lipzen A."/>
            <person name="Lundell T."/>
            <person name="Morin E."/>
            <person name="Murat C."/>
            <person name="Riley R."/>
            <person name="Ohm R."/>
            <person name="Sun H."/>
            <person name="Tunlid A."/>
            <person name="Henrissat B."/>
            <person name="Grigoriev I.V."/>
            <person name="Hibbett D.S."/>
            <person name="Martin F."/>
        </authorList>
    </citation>
    <scope>NUCLEOTIDE SEQUENCE [LARGE SCALE GENOMIC DNA]</scope>
    <source>
        <strain evidence="2">ATCC 200175</strain>
    </source>
</reference>
<dbReference type="InterPro" id="IPR011009">
    <property type="entry name" value="Kinase-like_dom_sf"/>
</dbReference>
<gene>
    <name evidence="1" type="ORF">PAXINDRAFT_140629</name>
</gene>
<dbReference type="SUPFAM" id="SSF56112">
    <property type="entry name" value="Protein kinase-like (PK-like)"/>
    <property type="match status" value="1"/>
</dbReference>
<dbReference type="PANTHER" id="PTHR21310">
    <property type="entry name" value="AMINOGLYCOSIDE PHOSPHOTRANSFERASE-RELATED-RELATED"/>
    <property type="match status" value="1"/>
</dbReference>
<accession>A0A0C9T4Z7</accession>
<dbReference type="AlphaFoldDB" id="A0A0C9T4Z7"/>
<evidence type="ECO:0000313" key="2">
    <source>
        <dbReference type="Proteomes" id="UP000053647"/>
    </source>
</evidence>
<dbReference type="HOGENOM" id="CLU_021768_2_1_1"/>
<dbReference type="Proteomes" id="UP000053647">
    <property type="component" value="Unassembled WGS sequence"/>
</dbReference>
<reference evidence="1 2" key="1">
    <citation type="submission" date="2014-06" db="EMBL/GenBank/DDBJ databases">
        <authorList>
            <consortium name="DOE Joint Genome Institute"/>
            <person name="Kuo A."/>
            <person name="Kohler A."/>
            <person name="Nagy L.G."/>
            <person name="Floudas D."/>
            <person name="Copeland A."/>
            <person name="Barry K.W."/>
            <person name="Cichocki N."/>
            <person name="Veneault-Fourrey C."/>
            <person name="LaButti K."/>
            <person name="Lindquist E.A."/>
            <person name="Lipzen A."/>
            <person name="Lundell T."/>
            <person name="Morin E."/>
            <person name="Murat C."/>
            <person name="Sun H."/>
            <person name="Tunlid A."/>
            <person name="Henrissat B."/>
            <person name="Grigoriev I.V."/>
            <person name="Hibbett D.S."/>
            <person name="Martin F."/>
            <person name="Nordberg H.P."/>
            <person name="Cantor M.N."/>
            <person name="Hua S.X."/>
        </authorList>
    </citation>
    <scope>NUCLEOTIDE SEQUENCE [LARGE SCALE GENOMIC DNA]</scope>
    <source>
        <strain evidence="1 2">ATCC 200175</strain>
    </source>
</reference>
<protein>
    <submittedName>
        <fullName evidence="1">Unplaced genomic scaffold PAXINscaffold_1002, whole genome shotgun sequence</fullName>
    </submittedName>
</protein>
<keyword evidence="2" id="KW-1185">Reference proteome</keyword>
<dbReference type="PANTHER" id="PTHR21310:SF39">
    <property type="entry name" value="AMINOGLYCOSIDE PHOSPHOTRANSFERASE DOMAIN-CONTAINING PROTEIN"/>
    <property type="match status" value="1"/>
</dbReference>
<sequence>MSHVISPQFPMSEHDAISLLENLDRENAYLVPKIPGAWGRVAVWRLTNNLVVKSRSSRPSHDIFTMGLVASETTIPVPRVQQCLRWKNSWWLIMDYVEGVDLKDEWPSLTSDERKEVAETLSSYVQQLRNVKLSNPSIPGPIDGTGASLPCAISCCRDPLGPFDSCSKMSSWFSKRFNWFINRPHNTLFGKPSSTELGLSDCIDWDWNTLYLTHGDISLSNARRDKDGKIWLLDWVIF</sequence>
<feature type="non-terminal residue" evidence="1">
    <location>
        <position position="238"/>
    </location>
</feature>
<evidence type="ECO:0000313" key="1">
    <source>
        <dbReference type="EMBL" id="KIJ06443.1"/>
    </source>
</evidence>
<dbReference type="EMBL" id="KN820324">
    <property type="protein sequence ID" value="KIJ06443.1"/>
    <property type="molecule type" value="Genomic_DNA"/>
</dbReference>